<sequence>MKIFMTSSFQFIAATLFLAAAFGVSNAQLSATFYANTCPNVSSVVRGILEQAQQNDVRIGAKLIRLHFHDCFVDGCDASILLDNANGIESEKDEPANSSVDGYGVVDDIKAALENVCPGVVSCADILAIAAQISVSLGGGQAWEVQMGRRDSRTANKGAVGSSIPSPFDTFDIVRSKFTDVGLDSTDLVALSGAHTIGRARCLTFTRRLYSFNNVTGNTDPSLDPTYAETLRQTCPENGSGTTLTDLDPSTPDGFDNNYFTNLQNNRGLLQSDQDLFSTSGSDTVAIVNRFGNSQSDFFDSFGQSMINMGNISPLTGNNGEIRADCKRIN</sequence>
<protein>
    <submittedName>
        <fullName evidence="1">Uncharacterized protein</fullName>
    </submittedName>
</protein>
<dbReference type="EMBL" id="CM037152">
    <property type="protein sequence ID" value="KAH7834240.1"/>
    <property type="molecule type" value="Genomic_DNA"/>
</dbReference>
<proteinExistence type="predicted"/>
<keyword evidence="2" id="KW-1185">Reference proteome</keyword>
<organism evidence="1 2">
    <name type="scientific">Vaccinium darrowii</name>
    <dbReference type="NCBI Taxonomy" id="229202"/>
    <lineage>
        <taxon>Eukaryota</taxon>
        <taxon>Viridiplantae</taxon>
        <taxon>Streptophyta</taxon>
        <taxon>Embryophyta</taxon>
        <taxon>Tracheophyta</taxon>
        <taxon>Spermatophyta</taxon>
        <taxon>Magnoliopsida</taxon>
        <taxon>eudicotyledons</taxon>
        <taxon>Gunneridae</taxon>
        <taxon>Pentapetalae</taxon>
        <taxon>asterids</taxon>
        <taxon>Ericales</taxon>
        <taxon>Ericaceae</taxon>
        <taxon>Vaccinioideae</taxon>
        <taxon>Vaccinieae</taxon>
        <taxon>Vaccinium</taxon>
    </lineage>
</organism>
<accession>A0ACB7X154</accession>
<name>A0ACB7X154_9ERIC</name>
<comment type="caution">
    <text evidence="1">The sequence shown here is derived from an EMBL/GenBank/DDBJ whole genome shotgun (WGS) entry which is preliminary data.</text>
</comment>
<reference evidence="1 2" key="1">
    <citation type="journal article" date="2021" name="Hortic Res">
        <title>High-quality reference genome and annotation aids understanding of berry development for evergreen blueberry (Vaccinium darrowii).</title>
        <authorList>
            <person name="Yu J."/>
            <person name="Hulse-Kemp A.M."/>
            <person name="Babiker E."/>
            <person name="Staton M."/>
        </authorList>
    </citation>
    <scope>NUCLEOTIDE SEQUENCE [LARGE SCALE GENOMIC DNA]</scope>
    <source>
        <strain evidence="2">cv. NJ 8807/NJ 8810</strain>
        <tissue evidence="1">Young leaf</tissue>
    </source>
</reference>
<evidence type="ECO:0000313" key="1">
    <source>
        <dbReference type="EMBL" id="KAH7834240.1"/>
    </source>
</evidence>
<dbReference type="Proteomes" id="UP000828048">
    <property type="component" value="Chromosome 2"/>
</dbReference>
<gene>
    <name evidence="1" type="ORF">Vadar_014073</name>
</gene>
<evidence type="ECO:0000313" key="2">
    <source>
        <dbReference type="Proteomes" id="UP000828048"/>
    </source>
</evidence>